<feature type="domain" description="C2" evidence="4">
    <location>
        <begin position="920"/>
        <end position="1040"/>
    </location>
</feature>
<feature type="region of interest" description="Disordered" evidence="2">
    <location>
        <begin position="1083"/>
        <end position="1106"/>
    </location>
</feature>
<keyword evidence="3" id="KW-1133">Transmembrane helix</keyword>
<feature type="transmembrane region" description="Helical" evidence="3">
    <location>
        <begin position="837"/>
        <end position="855"/>
    </location>
</feature>
<dbReference type="CDD" id="cd00276">
    <property type="entry name" value="C2B_Synaptotagmin"/>
    <property type="match status" value="1"/>
</dbReference>
<dbReference type="CDD" id="cd14733">
    <property type="entry name" value="BACK"/>
    <property type="match status" value="1"/>
</dbReference>
<evidence type="ECO:0000256" key="3">
    <source>
        <dbReference type="SAM" id="Phobius"/>
    </source>
</evidence>
<dbReference type="Proteomes" id="UP001159427">
    <property type="component" value="Unassembled WGS sequence"/>
</dbReference>
<feature type="domain" description="C2" evidence="4">
    <location>
        <begin position="522"/>
        <end position="643"/>
    </location>
</feature>
<keyword evidence="3" id="KW-0812">Transmembrane</keyword>
<dbReference type="Pfam" id="PF00168">
    <property type="entry name" value="C2"/>
    <property type="match status" value="5"/>
</dbReference>
<feature type="region of interest" description="Disordered" evidence="2">
    <location>
        <begin position="807"/>
        <end position="827"/>
    </location>
</feature>
<feature type="domain" description="C2" evidence="4">
    <location>
        <begin position="655"/>
        <end position="794"/>
    </location>
</feature>
<evidence type="ECO:0000259" key="4">
    <source>
        <dbReference type="PROSITE" id="PS50004"/>
    </source>
</evidence>
<dbReference type="SMART" id="SM00239">
    <property type="entry name" value="C2"/>
    <property type="match status" value="5"/>
</dbReference>
<evidence type="ECO:0000256" key="1">
    <source>
        <dbReference type="ARBA" id="ARBA00022737"/>
    </source>
</evidence>
<dbReference type="InterPro" id="IPR001565">
    <property type="entry name" value="Synaptotagmin"/>
</dbReference>
<dbReference type="PRINTS" id="PR00399">
    <property type="entry name" value="SYNAPTOTAGMN"/>
</dbReference>
<evidence type="ECO:0000259" key="5">
    <source>
        <dbReference type="PROSITE" id="PS50097"/>
    </source>
</evidence>
<dbReference type="SMART" id="SM00875">
    <property type="entry name" value="BACK"/>
    <property type="match status" value="1"/>
</dbReference>
<dbReference type="Gene3D" id="3.30.710.10">
    <property type="entry name" value="Potassium Channel Kv1.1, Chain A"/>
    <property type="match status" value="2"/>
</dbReference>
<protein>
    <recommendedName>
        <fullName evidence="8">Synaptotagmin</fullName>
    </recommendedName>
</protein>
<dbReference type="CDD" id="cd18186">
    <property type="entry name" value="BTB_POZ_ZBTB_KLHL-like"/>
    <property type="match status" value="2"/>
</dbReference>
<dbReference type="PROSITE" id="PS50097">
    <property type="entry name" value="BTB"/>
    <property type="match status" value="2"/>
</dbReference>
<dbReference type="InterPro" id="IPR011705">
    <property type="entry name" value="BACK"/>
</dbReference>
<dbReference type="SUPFAM" id="SSF49562">
    <property type="entry name" value="C2 domain (Calcium/lipid-binding domain, CaLB)"/>
    <property type="match status" value="5"/>
</dbReference>
<comment type="caution">
    <text evidence="6">The sequence shown here is derived from an EMBL/GenBank/DDBJ whole genome shotgun (WGS) entry which is preliminary data.</text>
</comment>
<accession>A0ABN8LV06</accession>
<dbReference type="InterPro" id="IPR000210">
    <property type="entry name" value="BTB/POZ_dom"/>
</dbReference>
<reference evidence="6 7" key="1">
    <citation type="submission" date="2022-05" db="EMBL/GenBank/DDBJ databases">
        <authorList>
            <consortium name="Genoscope - CEA"/>
            <person name="William W."/>
        </authorList>
    </citation>
    <scope>NUCLEOTIDE SEQUENCE [LARGE SCALE GENOMIC DNA]</scope>
</reference>
<feature type="domain" description="BTB" evidence="5">
    <location>
        <begin position="203"/>
        <end position="271"/>
    </location>
</feature>
<organism evidence="6 7">
    <name type="scientific">Porites evermanni</name>
    <dbReference type="NCBI Taxonomy" id="104178"/>
    <lineage>
        <taxon>Eukaryota</taxon>
        <taxon>Metazoa</taxon>
        <taxon>Cnidaria</taxon>
        <taxon>Anthozoa</taxon>
        <taxon>Hexacorallia</taxon>
        <taxon>Scleractinia</taxon>
        <taxon>Fungiina</taxon>
        <taxon>Poritidae</taxon>
        <taxon>Porites</taxon>
    </lineage>
</organism>
<dbReference type="SMART" id="SM00225">
    <property type="entry name" value="BTB"/>
    <property type="match status" value="2"/>
</dbReference>
<dbReference type="PRINTS" id="PR00360">
    <property type="entry name" value="C2DOMAIN"/>
</dbReference>
<dbReference type="InterPro" id="IPR035892">
    <property type="entry name" value="C2_domain_sf"/>
</dbReference>
<dbReference type="Pfam" id="PF00651">
    <property type="entry name" value="BTB"/>
    <property type="match status" value="2"/>
</dbReference>
<dbReference type="PANTHER" id="PTHR10024">
    <property type="entry name" value="SYNAPTOTAGMIN"/>
    <property type="match status" value="1"/>
</dbReference>
<sequence length="1474" mass="167221">MGGFVSTFQCLGRNDLPDADRTRDPIENIEGIKLSLSQEIQSPRKSEDDGLENDLYSVSLTDTLNRFRLEKRFTDFIISVDGNHFSAHKNVLAASCEFFREMLNTSQENCYEIKNVEPKAVDEVLTFLYTGKCWMCEQNAASVLSVAGLLGLCDLQDALEIYLSPAESAYRHEHACAEGKLFVQSKNSLLIAIRGFQVEGVFCDVSLTTNCGSIIPVHRNILAAVSGYFQGLLRSEMKEVKERYVDLTMVDGVTASELLKFLYLGKISITFDNVKSLLQASDYLLIDTLKTTIAKFLTDSLSMSNFWQLFSLVKSFGFLKEIPISRIVCSNYWDISNSDEFLEATEEDMKFFLSNDDILSSEAQILESLIRWYKFSMKQRKGSFQNLLHLIHMASIPDLYLKFLADKEAIVELYSYAGQNKISKPMLYLSEEAKLGIVSGAIAILILMVICMICKLSKLHKQPAYKDSSYLKQTNKTPPGKVPLAQYPSFAVDCSECEQEKLSKMKENVEQQTEQRFSPPRSKGTIKFSMIYQSNLHSLLLSIIEANQLVGKDFWDTVDSYVKLRLQPDNEGILRRQTKVVRKSKNPKYGESYEFDMSLQDVQDSTLHLSVWEIDKYSRHHIIGELQLELGHVIKADESAAFDKELRSFQRTKANLGEILFSLSYMPTAERMSVVLMKARNLNPPFSDWNTESRPINPFIKVVLLFDGKKVKKKKTSTRKQETNPVYNECMMFDVPPDLLHRILLVISVADSRTDSARSDVIGRVVIGSGTTGESLRHWHQMLISPRRPVAAWHRLRLTIKLNKSDEEDSKEEKAMPTIKPHNVQTPKPQAAKVEGIPWWMVFAVGLLGFLIVAVCCYCFCYRKCCKKKKKEEKKAAKEKVDLKTVQLLAASYQEKVQPSVDELDYNSDEFQSDGSSGVKIGRIHFTLDYSFNENSLTVGVIEAQDVPAKDFSGTSDPYARVMLLPDKKKKFETKVHKKTLNPIFKETFVFKNIPYSEITNRTLCIELYDFDRFSRHDIIGEAKLPLIDVDLATNIDEWRALIPPSSSGGLTGGTLASCVKLYLERKPMGVSTLSNRTIKLNKSDEEDSKEEKAMPTIKPHNVQTPKPQAAKVEGIPWWMVFAVGLLGFLIVAVCCYCFCYRKCCKKKKKEEKKAAKEKLDLREVQLLAASYQEKVQPSVDELDYNSDEFQSDGSSGVKIGRIHFTLDYSFNENSLTVGVIEAQDVPAKDFSGTSDPYARVMLLPDKKKKFETKVHKKTLNPIFKETFVFKNIPYSEITNRTLCIELYDFDRFSRHDIIGEAKLPLIDVDLATNIDEWRALIPPSSSGGLTGRSKSELGQLCFSLRYVPAAGKLQVVILEAKDLKAMDVSGYSDPYVKIALIQEGRKLKKKKTTVKKRTLNPYYNEHFTFQVAFENIEQTSLIISVLDYDRVGRSEVIGKCVVGELSSGPDQQHWVDMLASPRRAIAQWHTLHN</sequence>
<feature type="transmembrane region" description="Helical" evidence="3">
    <location>
        <begin position="1116"/>
        <end position="1140"/>
    </location>
</feature>
<evidence type="ECO:0000256" key="2">
    <source>
        <dbReference type="SAM" id="MobiDB-lite"/>
    </source>
</evidence>
<keyword evidence="1" id="KW-0677">Repeat</keyword>
<dbReference type="PANTHER" id="PTHR10024:SF227">
    <property type="entry name" value="SYNAPTOTAGMIN 1"/>
    <property type="match status" value="1"/>
</dbReference>
<keyword evidence="7" id="KW-1185">Reference proteome</keyword>
<dbReference type="InterPro" id="IPR011333">
    <property type="entry name" value="SKP1/BTB/POZ_sf"/>
</dbReference>
<dbReference type="EMBL" id="CALNXI010000170">
    <property type="protein sequence ID" value="CAH3021117.1"/>
    <property type="molecule type" value="Genomic_DNA"/>
</dbReference>
<feature type="domain" description="BTB" evidence="5">
    <location>
        <begin position="74"/>
        <end position="137"/>
    </location>
</feature>
<evidence type="ECO:0000313" key="6">
    <source>
        <dbReference type="EMBL" id="CAH3021117.1"/>
    </source>
</evidence>
<evidence type="ECO:0008006" key="8">
    <source>
        <dbReference type="Google" id="ProtNLM"/>
    </source>
</evidence>
<dbReference type="PROSITE" id="PS50004">
    <property type="entry name" value="C2"/>
    <property type="match status" value="5"/>
</dbReference>
<proteinExistence type="predicted"/>
<feature type="domain" description="C2" evidence="4">
    <location>
        <begin position="1199"/>
        <end position="1319"/>
    </location>
</feature>
<dbReference type="Gene3D" id="2.60.40.150">
    <property type="entry name" value="C2 domain"/>
    <property type="match status" value="5"/>
</dbReference>
<dbReference type="InterPro" id="IPR000008">
    <property type="entry name" value="C2_dom"/>
</dbReference>
<dbReference type="CDD" id="cd08385">
    <property type="entry name" value="C2A_Synaptotagmin-1-5-6-9-10"/>
    <property type="match status" value="2"/>
</dbReference>
<gene>
    <name evidence="6" type="ORF">PEVE_00010061</name>
</gene>
<dbReference type="Gene3D" id="1.25.40.420">
    <property type="match status" value="1"/>
</dbReference>
<name>A0ABN8LV06_9CNID</name>
<evidence type="ECO:0000313" key="7">
    <source>
        <dbReference type="Proteomes" id="UP001159427"/>
    </source>
</evidence>
<feature type="domain" description="C2" evidence="4">
    <location>
        <begin position="1337"/>
        <end position="1470"/>
    </location>
</feature>
<keyword evidence="3" id="KW-0472">Membrane</keyword>
<dbReference type="Pfam" id="PF07707">
    <property type="entry name" value="BACK"/>
    <property type="match status" value="1"/>
</dbReference>
<dbReference type="SUPFAM" id="SSF54695">
    <property type="entry name" value="POZ domain"/>
    <property type="match status" value="2"/>
</dbReference>